<gene>
    <name evidence="3" type="ORF">Fcan01_09630</name>
</gene>
<name>A0A226EG37_FOLCA</name>
<dbReference type="AlphaFoldDB" id="A0A226EG37"/>
<keyword evidence="1" id="KW-0732">Signal</keyword>
<feature type="chain" id="PRO_5012466176" description="DUF243 domain-containing protein" evidence="1">
    <location>
        <begin position="17"/>
        <end position="158"/>
    </location>
</feature>
<feature type="domain" description="DUF243" evidence="2">
    <location>
        <begin position="66"/>
        <end position="140"/>
    </location>
</feature>
<accession>A0A226EG37</accession>
<dbReference type="InterPro" id="IPR004145">
    <property type="entry name" value="DUF243"/>
</dbReference>
<reference evidence="3 4" key="1">
    <citation type="submission" date="2015-12" db="EMBL/GenBank/DDBJ databases">
        <title>The genome of Folsomia candida.</title>
        <authorList>
            <person name="Faddeeva A."/>
            <person name="Derks M.F."/>
            <person name="Anvar Y."/>
            <person name="Smit S."/>
            <person name="Van Straalen N."/>
            <person name="Roelofs D."/>
        </authorList>
    </citation>
    <scope>NUCLEOTIDE SEQUENCE [LARGE SCALE GENOMIC DNA]</scope>
    <source>
        <strain evidence="3 4">VU population</strain>
        <tissue evidence="3">Whole body</tissue>
    </source>
</reference>
<evidence type="ECO:0000256" key="1">
    <source>
        <dbReference type="SAM" id="SignalP"/>
    </source>
</evidence>
<dbReference type="OMA" id="ATSIFCK"/>
<keyword evidence="4" id="KW-1185">Reference proteome</keyword>
<protein>
    <recommendedName>
        <fullName evidence="2">DUF243 domain-containing protein</fullName>
    </recommendedName>
</protein>
<dbReference type="EMBL" id="LNIX01000004">
    <property type="protein sequence ID" value="OXA56188.1"/>
    <property type="molecule type" value="Genomic_DNA"/>
</dbReference>
<proteinExistence type="predicted"/>
<dbReference type="Pfam" id="PF03103">
    <property type="entry name" value="DUF243"/>
    <property type="match status" value="1"/>
</dbReference>
<evidence type="ECO:0000313" key="3">
    <source>
        <dbReference type="EMBL" id="OXA56188.1"/>
    </source>
</evidence>
<organism evidence="3 4">
    <name type="scientific">Folsomia candida</name>
    <name type="common">Springtail</name>
    <dbReference type="NCBI Taxonomy" id="158441"/>
    <lineage>
        <taxon>Eukaryota</taxon>
        <taxon>Metazoa</taxon>
        <taxon>Ecdysozoa</taxon>
        <taxon>Arthropoda</taxon>
        <taxon>Hexapoda</taxon>
        <taxon>Collembola</taxon>
        <taxon>Entomobryomorpha</taxon>
        <taxon>Isotomoidea</taxon>
        <taxon>Isotomidae</taxon>
        <taxon>Proisotominae</taxon>
        <taxon>Folsomia</taxon>
    </lineage>
</organism>
<evidence type="ECO:0000259" key="2">
    <source>
        <dbReference type="Pfam" id="PF03103"/>
    </source>
</evidence>
<evidence type="ECO:0000313" key="4">
    <source>
        <dbReference type="Proteomes" id="UP000198287"/>
    </source>
</evidence>
<comment type="caution">
    <text evidence="3">The sequence shown here is derived from an EMBL/GenBank/DDBJ whole genome shotgun (WGS) entry which is preliminary data.</text>
</comment>
<dbReference type="Proteomes" id="UP000198287">
    <property type="component" value="Unassembled WGS sequence"/>
</dbReference>
<sequence length="158" mass="16417">MKVILVLLSMIGACYGGVGVLTPEIEAEALRLWQAYCDGASEGGTDGATSIFCKKSGEKIEETLTHEHALAGGEGAKEQVVFVQPPSYHYKHDVVVSGGGGAAGKTVIYVKAAKNTHEVNVQDQTVAGAGPSKPTLFFLKGNHGGDDAAAAAAAYRRR</sequence>
<feature type="signal peptide" evidence="1">
    <location>
        <begin position="1"/>
        <end position="16"/>
    </location>
</feature>